<dbReference type="CDD" id="cd22191">
    <property type="entry name" value="DPBB_RlpA_EXP_N-like"/>
    <property type="match status" value="1"/>
</dbReference>
<evidence type="ECO:0000256" key="1">
    <source>
        <dbReference type="ARBA" id="ARBA00022729"/>
    </source>
</evidence>
<dbReference type="PANTHER" id="PTHR31836:SF28">
    <property type="entry name" value="SRCR DOMAIN-CONTAINING PROTEIN-RELATED"/>
    <property type="match status" value="1"/>
</dbReference>
<organism evidence="4 5">
    <name type="scientific">Heterobasidion irregulare (strain TC 32-1)</name>
    <dbReference type="NCBI Taxonomy" id="747525"/>
    <lineage>
        <taxon>Eukaryota</taxon>
        <taxon>Fungi</taxon>
        <taxon>Dikarya</taxon>
        <taxon>Basidiomycota</taxon>
        <taxon>Agaricomycotina</taxon>
        <taxon>Agaricomycetes</taxon>
        <taxon>Russulales</taxon>
        <taxon>Bondarzewiaceae</taxon>
        <taxon>Heterobasidion</taxon>
        <taxon>Heterobasidion annosum species complex</taxon>
    </lineage>
</organism>
<feature type="compositionally biased region" description="Low complexity" evidence="2">
    <location>
        <begin position="237"/>
        <end position="255"/>
    </location>
</feature>
<dbReference type="AlphaFoldDB" id="W4KN47"/>
<dbReference type="InParanoid" id="W4KN47"/>
<dbReference type="KEGG" id="hir:HETIRDRAFT_406954"/>
<proteinExistence type="predicted"/>
<feature type="region of interest" description="Disordered" evidence="2">
    <location>
        <begin position="159"/>
        <end position="225"/>
    </location>
</feature>
<keyword evidence="5" id="KW-1185">Reference proteome</keyword>
<dbReference type="Gene3D" id="2.40.40.10">
    <property type="entry name" value="RlpA-like domain"/>
    <property type="match status" value="1"/>
</dbReference>
<dbReference type="Proteomes" id="UP000030671">
    <property type="component" value="Unassembled WGS sequence"/>
</dbReference>
<dbReference type="HOGENOM" id="CLU_047639_0_1_1"/>
<reference evidence="4 5" key="1">
    <citation type="journal article" date="2012" name="New Phytol.">
        <title>Insight into trade-off between wood decay and parasitism from the genome of a fungal forest pathogen.</title>
        <authorList>
            <person name="Olson A."/>
            <person name="Aerts A."/>
            <person name="Asiegbu F."/>
            <person name="Belbahri L."/>
            <person name="Bouzid O."/>
            <person name="Broberg A."/>
            <person name="Canback B."/>
            <person name="Coutinho P.M."/>
            <person name="Cullen D."/>
            <person name="Dalman K."/>
            <person name="Deflorio G."/>
            <person name="van Diepen L.T."/>
            <person name="Dunand C."/>
            <person name="Duplessis S."/>
            <person name="Durling M."/>
            <person name="Gonthier P."/>
            <person name="Grimwood J."/>
            <person name="Fossdal C.G."/>
            <person name="Hansson D."/>
            <person name="Henrissat B."/>
            <person name="Hietala A."/>
            <person name="Himmelstrand K."/>
            <person name="Hoffmeister D."/>
            <person name="Hogberg N."/>
            <person name="James T.Y."/>
            <person name="Karlsson M."/>
            <person name="Kohler A."/>
            <person name="Kues U."/>
            <person name="Lee Y.H."/>
            <person name="Lin Y.C."/>
            <person name="Lind M."/>
            <person name="Lindquist E."/>
            <person name="Lombard V."/>
            <person name="Lucas S."/>
            <person name="Lunden K."/>
            <person name="Morin E."/>
            <person name="Murat C."/>
            <person name="Park J."/>
            <person name="Raffaello T."/>
            <person name="Rouze P."/>
            <person name="Salamov A."/>
            <person name="Schmutz J."/>
            <person name="Solheim H."/>
            <person name="Stahlberg J."/>
            <person name="Velez H."/>
            <person name="de Vries R.P."/>
            <person name="Wiebenga A."/>
            <person name="Woodward S."/>
            <person name="Yakovlev I."/>
            <person name="Garbelotto M."/>
            <person name="Martin F."/>
            <person name="Grigoriev I.V."/>
            <person name="Stenlid J."/>
        </authorList>
    </citation>
    <scope>NUCLEOTIDE SEQUENCE [LARGE SCALE GENOMIC DNA]</scope>
    <source>
        <strain evidence="4 5">TC 32-1</strain>
    </source>
</reference>
<dbReference type="GeneID" id="20672560"/>
<dbReference type="eggNOG" id="ENOG502S2E4">
    <property type="taxonomic scope" value="Eukaryota"/>
</dbReference>
<dbReference type="SUPFAM" id="SSF50685">
    <property type="entry name" value="Barwin-like endoglucanases"/>
    <property type="match status" value="1"/>
</dbReference>
<feature type="chain" id="PRO_5004845517" description="Non-catalytic module family EXPN protein" evidence="3">
    <location>
        <begin position="25"/>
        <end position="287"/>
    </location>
</feature>
<evidence type="ECO:0000313" key="4">
    <source>
        <dbReference type="EMBL" id="ETW87242.1"/>
    </source>
</evidence>
<evidence type="ECO:0000256" key="2">
    <source>
        <dbReference type="SAM" id="MobiDB-lite"/>
    </source>
</evidence>
<evidence type="ECO:0000313" key="5">
    <source>
        <dbReference type="Proteomes" id="UP000030671"/>
    </source>
</evidence>
<dbReference type="RefSeq" id="XP_009541168.1">
    <property type="nucleotide sequence ID" value="XM_009542873.1"/>
</dbReference>
<dbReference type="InterPro" id="IPR051477">
    <property type="entry name" value="Expansin_CellWall"/>
</dbReference>
<feature type="signal peptide" evidence="3">
    <location>
        <begin position="1"/>
        <end position="24"/>
    </location>
</feature>
<dbReference type="EMBL" id="KI925454">
    <property type="protein sequence ID" value="ETW87242.1"/>
    <property type="molecule type" value="Genomic_DNA"/>
</dbReference>
<evidence type="ECO:0008006" key="6">
    <source>
        <dbReference type="Google" id="ProtNLM"/>
    </source>
</evidence>
<feature type="compositionally biased region" description="Low complexity" evidence="2">
    <location>
        <begin position="163"/>
        <end position="225"/>
    </location>
</feature>
<sequence>MPSFTLVPILSLLSFLASISGAYAGIQHHPASALGLRNHRNALRAVNATRASENAPSELQKRGAGEFTVFTPGDSACGGFYTASDFIVALNIHDWDNGAHCYKMITITVNGKSTQAQIVDECLGCPPGGLDFSPAIFRFYDHVIDGIIEGSWSYNDGDGNDGSASTSKIPPSSSKTSLAPTISAKSSTLPSLTPTSTSSSSSSSPSSSPIASQQHASSSSHVQSSSKHTVLSSTSIALSARPTSAPAMTSSTAPAQQTLSPDDSQFLNVVNIAILRMGSMIEAGIAL</sequence>
<name>W4KN47_HETIT</name>
<dbReference type="InterPro" id="IPR036908">
    <property type="entry name" value="RlpA-like_sf"/>
</dbReference>
<keyword evidence="1 3" id="KW-0732">Signal</keyword>
<dbReference type="OrthoDB" id="623670at2759"/>
<gene>
    <name evidence="4" type="ORF">HETIRDRAFT_406954</name>
</gene>
<accession>W4KN47</accession>
<evidence type="ECO:0000256" key="3">
    <source>
        <dbReference type="SAM" id="SignalP"/>
    </source>
</evidence>
<feature type="region of interest" description="Disordered" evidence="2">
    <location>
        <begin position="237"/>
        <end position="260"/>
    </location>
</feature>
<protein>
    <recommendedName>
        <fullName evidence="6">Non-catalytic module family EXPN protein</fullName>
    </recommendedName>
</protein>
<dbReference type="PANTHER" id="PTHR31836">
    <property type="match status" value="1"/>
</dbReference>